<sequence length="343" mass="37626">MELLATATLTSFLPLPTRIQIQTQSCAAVAWKHSLVCHRLSLPPAGGWCARKRRWQVTASCFAPVDTEALGEKRAKVLMAEKDLLVVGAGALGSLLAQSWLKTNPGCKVVGVTNTTKRHEELRGLGILPTLKQTESIEQFPYVIFCAPPSGSDDYPAELRLAAQRWNGLGSLLFTSSSAVYDCEDNGPCDENTPTFPLGVSSRADKLLNAEEEVLKVGGNVVRLAGLYSLDRGPHTYWLKLGTVESRPDHILNLIHIEDATSLCLAIMEKPFRSQIFMGCDGSPLSRQELMDLVNISEKYEHKFQKFTGLDGPLGKRMDNSVTCTKLGWKPKYTSFANFLGVA</sequence>
<organism evidence="1 2">
    <name type="scientific">Diphasiastrum complanatum</name>
    <name type="common">Issler's clubmoss</name>
    <name type="synonym">Lycopodium complanatum</name>
    <dbReference type="NCBI Taxonomy" id="34168"/>
    <lineage>
        <taxon>Eukaryota</taxon>
        <taxon>Viridiplantae</taxon>
        <taxon>Streptophyta</taxon>
        <taxon>Embryophyta</taxon>
        <taxon>Tracheophyta</taxon>
        <taxon>Lycopodiopsida</taxon>
        <taxon>Lycopodiales</taxon>
        <taxon>Lycopodiaceae</taxon>
        <taxon>Lycopodioideae</taxon>
        <taxon>Diphasiastrum</taxon>
    </lineage>
</organism>
<name>A0ACC2C979_DIPCM</name>
<proteinExistence type="predicted"/>
<evidence type="ECO:0000313" key="1">
    <source>
        <dbReference type="EMBL" id="KAJ7538561.1"/>
    </source>
</evidence>
<gene>
    <name evidence="1" type="ORF">O6H91_11G054300</name>
</gene>
<protein>
    <submittedName>
        <fullName evidence="1">Uncharacterized protein</fullName>
    </submittedName>
</protein>
<accession>A0ACC2C979</accession>
<evidence type="ECO:0000313" key="2">
    <source>
        <dbReference type="Proteomes" id="UP001162992"/>
    </source>
</evidence>
<comment type="caution">
    <text evidence="1">The sequence shown here is derived from an EMBL/GenBank/DDBJ whole genome shotgun (WGS) entry which is preliminary data.</text>
</comment>
<dbReference type="Proteomes" id="UP001162992">
    <property type="component" value="Chromosome 11"/>
</dbReference>
<reference evidence="2" key="1">
    <citation type="journal article" date="2024" name="Proc. Natl. Acad. Sci. U.S.A.">
        <title>Extraordinary preservation of gene collinearity over three hundred million years revealed in homosporous lycophytes.</title>
        <authorList>
            <person name="Li C."/>
            <person name="Wickell D."/>
            <person name="Kuo L.Y."/>
            <person name="Chen X."/>
            <person name="Nie B."/>
            <person name="Liao X."/>
            <person name="Peng D."/>
            <person name="Ji J."/>
            <person name="Jenkins J."/>
            <person name="Williams M."/>
            <person name="Shu S."/>
            <person name="Plott C."/>
            <person name="Barry K."/>
            <person name="Rajasekar S."/>
            <person name="Grimwood J."/>
            <person name="Han X."/>
            <person name="Sun S."/>
            <person name="Hou Z."/>
            <person name="He W."/>
            <person name="Dai G."/>
            <person name="Sun C."/>
            <person name="Schmutz J."/>
            <person name="Leebens-Mack J.H."/>
            <person name="Li F.W."/>
            <person name="Wang L."/>
        </authorList>
    </citation>
    <scope>NUCLEOTIDE SEQUENCE [LARGE SCALE GENOMIC DNA]</scope>
    <source>
        <strain evidence="2">cv. PW_Plant_1</strain>
    </source>
</reference>
<keyword evidence="2" id="KW-1185">Reference proteome</keyword>
<dbReference type="EMBL" id="CM055102">
    <property type="protein sequence ID" value="KAJ7538561.1"/>
    <property type="molecule type" value="Genomic_DNA"/>
</dbReference>